<proteinExistence type="predicted"/>
<dbReference type="InterPro" id="IPR022203">
    <property type="entry name" value="DUF3727"/>
</dbReference>
<dbReference type="PANTHER" id="PTHR36061">
    <property type="match status" value="1"/>
</dbReference>
<dbReference type="AlphaFoldDB" id="A0A8J7A5W6"/>
<accession>A0A8J7A5W6</accession>
<dbReference type="EMBL" id="JADEXG010000012">
    <property type="protein sequence ID" value="MBE9077117.1"/>
    <property type="molecule type" value="Genomic_DNA"/>
</dbReference>
<dbReference type="Proteomes" id="UP000636505">
    <property type="component" value="Unassembled WGS sequence"/>
</dbReference>
<gene>
    <name evidence="1" type="ORF">IQ241_07365</name>
</gene>
<protein>
    <submittedName>
        <fullName evidence="1">DUF3727 domain-containing protein</fullName>
    </submittedName>
</protein>
<evidence type="ECO:0000313" key="1">
    <source>
        <dbReference type="EMBL" id="MBE9077117.1"/>
    </source>
</evidence>
<sequence>MEDDMPELEGSTVVLTDETGRQLPCFVEQTLEVEGQIFLLIMPVDAPIELFVWQSEDDEDEDEVLIDVEEEDIDPLFPTARAVLAELDLLLQRSAYTLTAAGEPPEAEEDDCFTLELSDDSDQDGEATTEEFQMLATFFHEDQQYTLCTPLEPLLFFAQQQPDGEVTLVSPEAFQSVRSQLEDQLFDVLE</sequence>
<comment type="caution">
    <text evidence="1">The sequence shown here is derived from an EMBL/GenBank/DDBJ whole genome shotgun (WGS) entry which is preliminary data.</text>
</comment>
<name>A0A8J7A5W6_9CYAN</name>
<reference evidence="1" key="1">
    <citation type="submission" date="2020-10" db="EMBL/GenBank/DDBJ databases">
        <authorList>
            <person name="Castelo-Branco R."/>
            <person name="Eusebio N."/>
            <person name="Adriana R."/>
            <person name="Vieira A."/>
            <person name="Brugerolle De Fraissinette N."/>
            <person name="Rezende De Castro R."/>
            <person name="Schneider M.P."/>
            <person name="Vasconcelos V."/>
            <person name="Leao P.N."/>
        </authorList>
    </citation>
    <scope>NUCLEOTIDE SEQUENCE</scope>
    <source>
        <strain evidence="1">LEGE 07310</strain>
    </source>
</reference>
<keyword evidence="2" id="KW-1185">Reference proteome</keyword>
<dbReference type="Pfam" id="PF06949">
    <property type="entry name" value="DUF1292"/>
    <property type="match status" value="1"/>
</dbReference>
<evidence type="ECO:0000313" key="2">
    <source>
        <dbReference type="Proteomes" id="UP000636505"/>
    </source>
</evidence>
<dbReference type="RefSeq" id="WP_193905777.1">
    <property type="nucleotide sequence ID" value="NZ_JADEXG010000012.1"/>
</dbReference>
<dbReference type="InterPro" id="IPR009711">
    <property type="entry name" value="UPF0473"/>
</dbReference>
<organism evidence="1 2">
    <name type="scientific">Vasconcelosia minhoensis LEGE 07310</name>
    <dbReference type="NCBI Taxonomy" id="915328"/>
    <lineage>
        <taxon>Bacteria</taxon>
        <taxon>Bacillati</taxon>
        <taxon>Cyanobacteriota</taxon>
        <taxon>Cyanophyceae</taxon>
        <taxon>Nodosilineales</taxon>
        <taxon>Cymatolegaceae</taxon>
        <taxon>Vasconcelosia</taxon>
        <taxon>Vasconcelosia minhoensis</taxon>
    </lineage>
</organism>
<dbReference type="PANTHER" id="PTHR36061:SF3">
    <property type="entry name" value="OS04G0692200 PROTEIN"/>
    <property type="match status" value="1"/>
</dbReference>
<dbReference type="Pfam" id="PF12527">
    <property type="entry name" value="DUF3727"/>
    <property type="match status" value="1"/>
</dbReference>